<dbReference type="EMBL" id="LXQA010044460">
    <property type="protein sequence ID" value="MCI00859.1"/>
    <property type="molecule type" value="Genomic_DNA"/>
</dbReference>
<evidence type="ECO:0000313" key="2">
    <source>
        <dbReference type="EMBL" id="MCI00859.1"/>
    </source>
</evidence>
<feature type="transmembrane region" description="Helical" evidence="1">
    <location>
        <begin position="110"/>
        <end position="128"/>
    </location>
</feature>
<dbReference type="AlphaFoldDB" id="A0A392NP16"/>
<name>A0A392NP16_9FABA</name>
<feature type="transmembrane region" description="Helical" evidence="1">
    <location>
        <begin position="45"/>
        <end position="64"/>
    </location>
</feature>
<reference evidence="2 3" key="1">
    <citation type="journal article" date="2018" name="Front. Plant Sci.">
        <title>Red Clover (Trifolium pratense) and Zigzag Clover (T. medium) - A Picture of Genomic Similarities and Differences.</title>
        <authorList>
            <person name="Dluhosova J."/>
            <person name="Istvanek J."/>
            <person name="Nedelnik J."/>
            <person name="Repkova J."/>
        </authorList>
    </citation>
    <scope>NUCLEOTIDE SEQUENCE [LARGE SCALE GENOMIC DNA]</scope>
    <source>
        <strain evidence="3">cv. 10/8</strain>
        <tissue evidence="2">Leaf</tissue>
    </source>
</reference>
<keyword evidence="1" id="KW-0472">Membrane</keyword>
<comment type="caution">
    <text evidence="2">The sequence shown here is derived from an EMBL/GenBank/DDBJ whole genome shotgun (WGS) entry which is preliminary data.</text>
</comment>
<proteinExistence type="predicted"/>
<feature type="non-terminal residue" evidence="2">
    <location>
        <position position="1"/>
    </location>
</feature>
<accession>A0A392NP16</accession>
<dbReference type="Proteomes" id="UP000265520">
    <property type="component" value="Unassembled WGS sequence"/>
</dbReference>
<keyword evidence="3" id="KW-1185">Reference proteome</keyword>
<evidence type="ECO:0000313" key="3">
    <source>
        <dbReference type="Proteomes" id="UP000265520"/>
    </source>
</evidence>
<evidence type="ECO:0000256" key="1">
    <source>
        <dbReference type="SAM" id="Phobius"/>
    </source>
</evidence>
<protein>
    <submittedName>
        <fullName evidence="2">Uncharacterized protein</fullName>
    </submittedName>
</protein>
<keyword evidence="1" id="KW-0812">Transmembrane</keyword>
<organism evidence="2 3">
    <name type="scientific">Trifolium medium</name>
    <dbReference type="NCBI Taxonomy" id="97028"/>
    <lineage>
        <taxon>Eukaryota</taxon>
        <taxon>Viridiplantae</taxon>
        <taxon>Streptophyta</taxon>
        <taxon>Embryophyta</taxon>
        <taxon>Tracheophyta</taxon>
        <taxon>Spermatophyta</taxon>
        <taxon>Magnoliopsida</taxon>
        <taxon>eudicotyledons</taxon>
        <taxon>Gunneridae</taxon>
        <taxon>Pentapetalae</taxon>
        <taxon>rosids</taxon>
        <taxon>fabids</taxon>
        <taxon>Fabales</taxon>
        <taxon>Fabaceae</taxon>
        <taxon>Papilionoideae</taxon>
        <taxon>50 kb inversion clade</taxon>
        <taxon>NPAAA clade</taxon>
        <taxon>Hologalegina</taxon>
        <taxon>IRL clade</taxon>
        <taxon>Trifolieae</taxon>
        <taxon>Trifolium</taxon>
    </lineage>
</organism>
<keyword evidence="1" id="KW-1133">Transmembrane helix</keyword>
<sequence length="135" mass="15526">GWHCFSKARRMLCNVPVGKYQVAHRECLASAKHERCAAVPTRKNFIAAGWLALLSLLLRCVLIWADLLSLDFYVALELSCSAGQIVRLVASRKSCAWFQFSCLAKRSRRCWMLPSACMPWHCGVWFVLRCWFLRT</sequence>